<evidence type="ECO:0000313" key="7">
    <source>
        <dbReference type="EMBL" id="ARN75829.1"/>
    </source>
</evidence>
<dbReference type="Gene3D" id="1.10.150.20">
    <property type="entry name" value="5' to 3' exonuclease, C-terminal subdomain"/>
    <property type="match status" value="1"/>
</dbReference>
<comment type="similarity">
    <text evidence="1">Belongs to the DNA polymerase type-Y family.</text>
</comment>
<dbReference type="Pfam" id="PF11799">
    <property type="entry name" value="IMS_C"/>
    <property type="match status" value="1"/>
</dbReference>
<dbReference type="InterPro" id="IPR043502">
    <property type="entry name" value="DNA/RNA_pol_sf"/>
</dbReference>
<dbReference type="PANTHER" id="PTHR11076:SF34">
    <property type="entry name" value="PROTEIN UMUC"/>
    <property type="match status" value="1"/>
</dbReference>
<evidence type="ECO:0000256" key="5">
    <source>
        <dbReference type="ARBA" id="ARBA00023236"/>
    </source>
</evidence>
<dbReference type="Gene3D" id="3.30.70.270">
    <property type="match status" value="1"/>
</dbReference>
<reference evidence="7 8" key="1">
    <citation type="submission" date="2016-11" db="EMBL/GenBank/DDBJ databases">
        <title>Trade-off between light-utilization and light-protection in marine flavobacteria.</title>
        <authorList>
            <person name="Kumagai Y."/>
        </authorList>
    </citation>
    <scope>NUCLEOTIDE SEQUENCE [LARGE SCALE GENOMIC DNA]</scope>
    <source>
        <strain evidence="7 8">NBRC 107125</strain>
    </source>
</reference>
<dbReference type="GO" id="GO:0003684">
    <property type="term" value="F:damaged DNA binding"/>
    <property type="evidence" value="ECO:0007669"/>
    <property type="project" value="InterPro"/>
</dbReference>
<gene>
    <name evidence="7" type="ORF">BST96_17990</name>
</gene>
<keyword evidence="3" id="KW-0741">SOS mutagenesis</keyword>
<dbReference type="Proteomes" id="UP000193450">
    <property type="component" value="Chromosome"/>
</dbReference>
<dbReference type="PROSITE" id="PS50173">
    <property type="entry name" value="UMUC"/>
    <property type="match status" value="1"/>
</dbReference>
<evidence type="ECO:0000256" key="2">
    <source>
        <dbReference type="ARBA" id="ARBA00022763"/>
    </source>
</evidence>
<dbReference type="OrthoDB" id="9808813at2"/>
<feature type="domain" description="UmuC" evidence="6">
    <location>
        <begin position="2"/>
        <end position="185"/>
    </location>
</feature>
<evidence type="ECO:0000256" key="4">
    <source>
        <dbReference type="ARBA" id="ARBA00023204"/>
    </source>
</evidence>
<dbReference type="KEGG" id="osg:BST96_17990"/>
<evidence type="ECO:0000259" key="6">
    <source>
        <dbReference type="PROSITE" id="PS50173"/>
    </source>
</evidence>
<evidence type="ECO:0000256" key="1">
    <source>
        <dbReference type="ARBA" id="ARBA00010945"/>
    </source>
</evidence>
<dbReference type="InterPro" id="IPR025188">
    <property type="entry name" value="DUF4113"/>
</dbReference>
<dbReference type="EMBL" id="CP019343">
    <property type="protein sequence ID" value="ARN75829.1"/>
    <property type="molecule type" value="Genomic_DNA"/>
</dbReference>
<dbReference type="SUPFAM" id="SSF100879">
    <property type="entry name" value="Lesion bypass DNA polymerase (Y-family), little finger domain"/>
    <property type="match status" value="1"/>
</dbReference>
<dbReference type="Gene3D" id="3.40.1170.60">
    <property type="match status" value="1"/>
</dbReference>
<organism evidence="7 8">
    <name type="scientific">Oceanicoccus sagamiensis</name>
    <dbReference type="NCBI Taxonomy" id="716816"/>
    <lineage>
        <taxon>Bacteria</taxon>
        <taxon>Pseudomonadati</taxon>
        <taxon>Pseudomonadota</taxon>
        <taxon>Gammaproteobacteria</taxon>
        <taxon>Cellvibrionales</taxon>
        <taxon>Spongiibacteraceae</taxon>
        <taxon>Oceanicoccus</taxon>
    </lineage>
</organism>
<keyword evidence="2" id="KW-0227">DNA damage</keyword>
<dbReference type="Pfam" id="PF00817">
    <property type="entry name" value="IMS"/>
    <property type="match status" value="1"/>
</dbReference>
<keyword evidence="8" id="KW-1185">Reference proteome</keyword>
<proteinExistence type="inferred from homology"/>
<accession>A0A1X9NK53</accession>
<dbReference type="InterPro" id="IPR043128">
    <property type="entry name" value="Rev_trsase/Diguanyl_cyclase"/>
</dbReference>
<protein>
    <submittedName>
        <fullName evidence="7">UMUC domain-containing protein DNA-repair protein</fullName>
    </submittedName>
</protein>
<dbReference type="NCBIfam" id="NF002955">
    <property type="entry name" value="PRK03609.1"/>
    <property type="match status" value="1"/>
</dbReference>
<dbReference type="RefSeq" id="WP_085760021.1">
    <property type="nucleotide sequence ID" value="NZ_CP019343.1"/>
</dbReference>
<dbReference type="PANTHER" id="PTHR11076">
    <property type="entry name" value="DNA REPAIR POLYMERASE UMUC / TRANSFERASE FAMILY MEMBER"/>
    <property type="match status" value="1"/>
</dbReference>
<dbReference type="AlphaFoldDB" id="A0A1X9NK53"/>
<dbReference type="CDD" id="cd01700">
    <property type="entry name" value="PolY_Pol_V_umuC"/>
    <property type="match status" value="1"/>
</dbReference>
<dbReference type="GO" id="GO:0005829">
    <property type="term" value="C:cytosol"/>
    <property type="evidence" value="ECO:0007669"/>
    <property type="project" value="TreeGrafter"/>
</dbReference>
<evidence type="ECO:0000313" key="8">
    <source>
        <dbReference type="Proteomes" id="UP000193450"/>
    </source>
</evidence>
<dbReference type="Gene3D" id="3.30.1490.100">
    <property type="entry name" value="DNA polymerase, Y-family, little finger domain"/>
    <property type="match status" value="1"/>
</dbReference>
<dbReference type="InterPro" id="IPR036775">
    <property type="entry name" value="DNA_pol_Y-fam_lit_finger_sf"/>
</dbReference>
<dbReference type="STRING" id="716816.BST96_17990"/>
<dbReference type="GO" id="GO:0003887">
    <property type="term" value="F:DNA-directed DNA polymerase activity"/>
    <property type="evidence" value="ECO:0007669"/>
    <property type="project" value="TreeGrafter"/>
</dbReference>
<dbReference type="GO" id="GO:0006281">
    <property type="term" value="P:DNA repair"/>
    <property type="evidence" value="ECO:0007669"/>
    <property type="project" value="UniProtKB-KW"/>
</dbReference>
<evidence type="ECO:0000256" key="3">
    <source>
        <dbReference type="ARBA" id="ARBA00023199"/>
    </source>
</evidence>
<dbReference type="Pfam" id="PF13438">
    <property type="entry name" value="DUF4113"/>
    <property type="match status" value="1"/>
</dbReference>
<name>A0A1X9NK53_9GAMM</name>
<dbReference type="InterPro" id="IPR050116">
    <property type="entry name" value="DNA_polymerase-Y"/>
</dbReference>
<dbReference type="InterPro" id="IPR017961">
    <property type="entry name" value="DNA_pol_Y-fam_little_finger"/>
</dbReference>
<dbReference type="InterPro" id="IPR001126">
    <property type="entry name" value="UmuC"/>
</dbReference>
<dbReference type="GO" id="GO:0009432">
    <property type="term" value="P:SOS response"/>
    <property type="evidence" value="ECO:0007669"/>
    <property type="project" value="UniProtKB-KW"/>
</dbReference>
<dbReference type="SUPFAM" id="SSF56672">
    <property type="entry name" value="DNA/RNA polymerases"/>
    <property type="match status" value="1"/>
</dbReference>
<keyword evidence="5" id="KW-0742">SOS response</keyword>
<sequence length="417" mass="47450">MFLLADCRSCFASCEQIYRPDLRGKPVVVLSNNDGCVVARSREAKALGIPDLEAFYKIQPLLRQHNVTIFSSNYALYGDISNRVMTTLSRFSPEVEIYSIDEMFLDINGVLEALADYGQTIKQTVWRDVRMPIEVGIAPTKTLTKIASHAAKKISKLNGVCVLDQPHKWQWVQQRLPVKKIWGIGSRFARRLNALDIFTAYDLANADPKQLRKQFNINVERTINELNGIACYSLEQQPPARQQIFCTRSFGSKLTTLAPLEQSVSGYAARAAEKLRAQNHTVKTLQVFINTSPYEPDYYSRSCTIKLPFATDDSRFIIHHARKGLRKIFQANRRYLKAGVGLVELQDKSFQQHDLFHPGQPLQSAQLMAALDTINRRYGQGSAYIGAEGSSKRWKMRQQYLSPGYTTRWSDMPRVRC</sequence>
<dbReference type="GO" id="GO:0042276">
    <property type="term" value="P:error-prone translesion synthesis"/>
    <property type="evidence" value="ECO:0007669"/>
    <property type="project" value="TreeGrafter"/>
</dbReference>
<keyword evidence="4" id="KW-0234">DNA repair</keyword>